<dbReference type="Proteomes" id="UP001369958">
    <property type="component" value="Chromosome"/>
</dbReference>
<proteinExistence type="predicted"/>
<dbReference type="PROSITE" id="PS50850">
    <property type="entry name" value="MFS"/>
    <property type="match status" value="1"/>
</dbReference>
<dbReference type="Pfam" id="PF05977">
    <property type="entry name" value="MFS_3"/>
    <property type="match status" value="1"/>
</dbReference>
<feature type="transmembrane region" description="Helical" evidence="7">
    <location>
        <begin position="273"/>
        <end position="297"/>
    </location>
</feature>
<dbReference type="SUPFAM" id="SSF103473">
    <property type="entry name" value="MFS general substrate transporter"/>
    <property type="match status" value="1"/>
</dbReference>
<dbReference type="Gene3D" id="1.20.1250.20">
    <property type="entry name" value="MFS general substrate transporter like domains"/>
    <property type="match status" value="1"/>
</dbReference>
<evidence type="ECO:0000256" key="7">
    <source>
        <dbReference type="SAM" id="Phobius"/>
    </source>
</evidence>
<evidence type="ECO:0000313" key="10">
    <source>
        <dbReference type="Proteomes" id="UP001369958"/>
    </source>
</evidence>
<feature type="transmembrane region" description="Helical" evidence="7">
    <location>
        <begin position="210"/>
        <end position="240"/>
    </location>
</feature>
<dbReference type="RefSeq" id="WP_338608628.1">
    <property type="nucleotide sequence ID" value="NZ_CP146275.1"/>
</dbReference>
<organism evidence="9 10">
    <name type="scientific">Pelagibacterium nitratireducens</name>
    <dbReference type="NCBI Taxonomy" id="1046114"/>
    <lineage>
        <taxon>Bacteria</taxon>
        <taxon>Pseudomonadati</taxon>
        <taxon>Pseudomonadota</taxon>
        <taxon>Alphaproteobacteria</taxon>
        <taxon>Hyphomicrobiales</taxon>
        <taxon>Devosiaceae</taxon>
        <taxon>Pelagibacterium</taxon>
    </lineage>
</organism>
<keyword evidence="5 7" id="KW-1133">Transmembrane helix</keyword>
<keyword evidence="4 7" id="KW-0812">Transmembrane</keyword>
<name>A0ABZ2I033_9HYPH</name>
<sequence length="397" mass="41656">MRLFVLGNFLSNTGTWAQRIAVGWLTFELTGSASWVGVVAACEVVPSFIVQPLGGVLVDRTHKWKLLVLGQGLAALQALALTFGAALEMLSLPFLLCCALVLGLLEGINQPSRLSMVGDLAPNSLLRPTIALNSFANNTARFAGPMVGGAALGFSGPTLAFALNAASFIPLLMVVLGMRRLPMVSAASTAQTSLLGGIPEGLSYIRHHPLFSVVLAMALALSLCSRSVIELLPAISGLWFDGRSEILAAMTTSVGLGAMAGGIWMLSRSDLDAVLLAVLTLPGLMVLSIFALSFAGIYVWASYALLAVLGFCAVGSGVGMQSIIHLNVDTEFRGRVLSVYGLIQRGIAALGAVLIGVSADHFGMRPSLVAACSLAMVAWVLAWRKRQTLASYLRAEL</sequence>
<dbReference type="InterPro" id="IPR020846">
    <property type="entry name" value="MFS_dom"/>
</dbReference>
<evidence type="ECO:0000256" key="6">
    <source>
        <dbReference type="ARBA" id="ARBA00023136"/>
    </source>
</evidence>
<evidence type="ECO:0000256" key="1">
    <source>
        <dbReference type="ARBA" id="ARBA00004651"/>
    </source>
</evidence>
<feature type="transmembrane region" description="Helical" evidence="7">
    <location>
        <begin position="33"/>
        <end position="58"/>
    </location>
</feature>
<keyword evidence="2" id="KW-0813">Transport</keyword>
<evidence type="ECO:0000313" key="9">
    <source>
        <dbReference type="EMBL" id="WWT33199.1"/>
    </source>
</evidence>
<evidence type="ECO:0000256" key="5">
    <source>
        <dbReference type="ARBA" id="ARBA00022989"/>
    </source>
</evidence>
<feature type="transmembrane region" description="Helical" evidence="7">
    <location>
        <begin position="336"/>
        <end position="357"/>
    </location>
</feature>
<dbReference type="PANTHER" id="PTHR23513:SF11">
    <property type="entry name" value="STAPHYLOFERRIN A TRANSPORTER"/>
    <property type="match status" value="1"/>
</dbReference>
<reference evidence="9 10" key="1">
    <citation type="submission" date="2024-02" db="EMBL/GenBank/DDBJ databases">
        <title>Complete genome sequence of Pelagibacterium nitratireducens ZH15.</title>
        <authorList>
            <person name="Zhao L.H."/>
        </authorList>
    </citation>
    <scope>NUCLEOTIDE SEQUENCE [LARGE SCALE GENOMIC DNA]</scope>
    <source>
        <strain evidence="9 10">ZH15</strain>
    </source>
</reference>
<evidence type="ECO:0000256" key="3">
    <source>
        <dbReference type="ARBA" id="ARBA00022475"/>
    </source>
</evidence>
<feature type="domain" description="Major facilitator superfamily (MFS) profile" evidence="8">
    <location>
        <begin position="1"/>
        <end position="397"/>
    </location>
</feature>
<keyword evidence="6 7" id="KW-0472">Membrane</keyword>
<comment type="subcellular location">
    <subcellularLocation>
        <location evidence="1">Cell membrane</location>
        <topology evidence="1">Multi-pass membrane protein</topology>
    </subcellularLocation>
</comment>
<feature type="transmembrane region" description="Helical" evidence="7">
    <location>
        <begin position="246"/>
        <end position="266"/>
    </location>
</feature>
<accession>A0ABZ2I033</accession>
<evidence type="ECO:0000256" key="4">
    <source>
        <dbReference type="ARBA" id="ARBA00022692"/>
    </source>
</evidence>
<feature type="transmembrane region" description="Helical" evidence="7">
    <location>
        <begin position="303"/>
        <end position="324"/>
    </location>
</feature>
<feature type="transmembrane region" description="Helical" evidence="7">
    <location>
        <begin position="363"/>
        <end position="383"/>
    </location>
</feature>
<dbReference type="PANTHER" id="PTHR23513">
    <property type="entry name" value="INTEGRAL MEMBRANE EFFLUX PROTEIN-RELATED"/>
    <property type="match status" value="1"/>
</dbReference>
<protein>
    <submittedName>
        <fullName evidence="9">MFS transporter</fullName>
    </submittedName>
</protein>
<feature type="transmembrane region" description="Helical" evidence="7">
    <location>
        <begin position="159"/>
        <end position="178"/>
    </location>
</feature>
<keyword evidence="10" id="KW-1185">Reference proteome</keyword>
<evidence type="ECO:0000259" key="8">
    <source>
        <dbReference type="PROSITE" id="PS50850"/>
    </source>
</evidence>
<evidence type="ECO:0000256" key="2">
    <source>
        <dbReference type="ARBA" id="ARBA00022448"/>
    </source>
</evidence>
<keyword evidence="3" id="KW-1003">Cell membrane</keyword>
<dbReference type="CDD" id="cd06173">
    <property type="entry name" value="MFS_MefA_like"/>
    <property type="match status" value="1"/>
</dbReference>
<dbReference type="InterPro" id="IPR036259">
    <property type="entry name" value="MFS_trans_sf"/>
</dbReference>
<dbReference type="InterPro" id="IPR010290">
    <property type="entry name" value="TM_effector"/>
</dbReference>
<gene>
    <name evidence="9" type="ORF">V6617_01635</name>
</gene>
<dbReference type="EMBL" id="CP146275">
    <property type="protein sequence ID" value="WWT33199.1"/>
    <property type="molecule type" value="Genomic_DNA"/>
</dbReference>